<keyword evidence="1" id="KW-1133">Transmembrane helix</keyword>
<dbReference type="Proteomes" id="UP000007564">
    <property type="component" value="Chromosome"/>
</dbReference>
<keyword evidence="1" id="KW-0812">Transmembrane</keyword>
<evidence type="ECO:0000313" key="2">
    <source>
        <dbReference type="EMBL" id="CCJ56576.1"/>
    </source>
</evidence>
<dbReference type="AlphaFoldDB" id="A0A0C6PA88"/>
<name>A0A0C6PA88_BORBO</name>
<dbReference type="EMBL" id="HE965806">
    <property type="protein sequence ID" value="CCJ56576.1"/>
    <property type="molecule type" value="Genomic_DNA"/>
</dbReference>
<proteinExistence type="predicted"/>
<dbReference type="KEGG" id="bbh:BN112_4662"/>
<protein>
    <submittedName>
        <fullName evidence="2">Putative integral membrane protein</fullName>
    </submittedName>
</protein>
<reference evidence="2 3" key="1">
    <citation type="journal article" date="2012" name="BMC Genomics">
        <title>Comparative genomics of the classical Bordetella subspecies: the evolution and exchange of virulence-associated diversity amongst closely related pathogens.</title>
        <authorList>
            <person name="Park J."/>
            <person name="Zhang Y."/>
            <person name="Buboltz A.M."/>
            <person name="Zhang X."/>
            <person name="Schuster S.C."/>
            <person name="Ahuja U."/>
            <person name="Liu M."/>
            <person name="Miller J.F."/>
            <person name="Sebaihia M."/>
            <person name="Bentley S.D."/>
            <person name="Parkhill J."/>
            <person name="Harvill E.T."/>
        </authorList>
    </citation>
    <scope>NUCLEOTIDE SEQUENCE [LARGE SCALE GENOMIC DNA]</scope>
    <source>
        <strain evidence="2 3">253</strain>
    </source>
</reference>
<gene>
    <name evidence="2" type="ORF">BN112_4662</name>
</gene>
<evidence type="ECO:0000313" key="3">
    <source>
        <dbReference type="Proteomes" id="UP000007564"/>
    </source>
</evidence>
<feature type="transmembrane region" description="Helical" evidence="1">
    <location>
        <begin position="20"/>
        <end position="42"/>
    </location>
</feature>
<organism evidence="2 3">
    <name type="scientific">Bordetella bronchiseptica 253</name>
    <dbReference type="NCBI Taxonomy" id="568707"/>
    <lineage>
        <taxon>Bacteria</taxon>
        <taxon>Pseudomonadati</taxon>
        <taxon>Pseudomonadota</taxon>
        <taxon>Betaproteobacteria</taxon>
        <taxon>Burkholderiales</taxon>
        <taxon>Alcaligenaceae</taxon>
        <taxon>Bordetella</taxon>
    </lineage>
</organism>
<evidence type="ECO:0000256" key="1">
    <source>
        <dbReference type="SAM" id="Phobius"/>
    </source>
</evidence>
<sequence length="166" mass="17221">MNPDGGIFDNRWHLRLPVRVPALAVALGWLAVLAAAGSAAAALVQLQWLAPLSAGMLAVAAGGLGGLLWLRGGRGGAPALCAAPVPGGWRVLGGRGWVQARLLAVRQGPLWLRLELGLDAEAGSRVTNSKIICTVWRPALPPGHWRRLRLLATAAQGQAATSWGAS</sequence>
<keyword evidence="1" id="KW-0472">Membrane</keyword>
<feature type="transmembrane region" description="Helical" evidence="1">
    <location>
        <begin position="48"/>
        <end position="70"/>
    </location>
</feature>
<dbReference type="HOGENOM" id="CLU_1718337_0_0_4"/>
<dbReference type="RefSeq" id="WP_015065094.1">
    <property type="nucleotide sequence ID" value="NC_019382.1"/>
</dbReference>
<accession>A0A0C6PA88</accession>